<keyword evidence="2" id="KW-1185">Reference proteome</keyword>
<gene>
    <name evidence="1" type="ORF">CU097_000823</name>
</gene>
<sequence length="107" mass="12031">DKIVTDFFIRKNIASAISAMRATLLPIGVRSSSSSRLIASRLYTTFIRPKFEYGLCICTFLVKQLTLLEKTQDQCLRMAFGGHRTSSTSVFKHLVNLPSMTERATIL</sequence>
<proteinExistence type="predicted"/>
<accession>A0A367IJX9</accession>
<dbReference type="OrthoDB" id="2288839at2759"/>
<reference evidence="1 2" key="1">
    <citation type="journal article" date="2018" name="G3 (Bethesda)">
        <title>Phylogenetic and Phylogenomic Definition of Rhizopus Species.</title>
        <authorList>
            <person name="Gryganskyi A.P."/>
            <person name="Golan J."/>
            <person name="Dolatabadi S."/>
            <person name="Mondo S."/>
            <person name="Robb S."/>
            <person name="Idnurm A."/>
            <person name="Muszewska A."/>
            <person name="Steczkiewicz K."/>
            <person name="Masonjones S."/>
            <person name="Liao H.L."/>
            <person name="Gajdeczka M.T."/>
            <person name="Anike F."/>
            <person name="Vuek A."/>
            <person name="Anishchenko I.M."/>
            <person name="Voigt K."/>
            <person name="de Hoog G.S."/>
            <person name="Smith M.E."/>
            <person name="Heitman J."/>
            <person name="Vilgalys R."/>
            <person name="Stajich J.E."/>
        </authorList>
    </citation>
    <scope>NUCLEOTIDE SEQUENCE [LARGE SCALE GENOMIC DNA]</scope>
    <source>
        <strain evidence="1 2">CBS 357.93</strain>
    </source>
</reference>
<organism evidence="1 2">
    <name type="scientific">Rhizopus azygosporus</name>
    <name type="common">Rhizopus microsporus var. azygosporus</name>
    <dbReference type="NCBI Taxonomy" id="86630"/>
    <lineage>
        <taxon>Eukaryota</taxon>
        <taxon>Fungi</taxon>
        <taxon>Fungi incertae sedis</taxon>
        <taxon>Mucoromycota</taxon>
        <taxon>Mucoromycotina</taxon>
        <taxon>Mucoromycetes</taxon>
        <taxon>Mucorales</taxon>
        <taxon>Mucorineae</taxon>
        <taxon>Rhizopodaceae</taxon>
        <taxon>Rhizopus</taxon>
    </lineage>
</organism>
<dbReference type="STRING" id="86630.A0A367IJX9"/>
<name>A0A367IJX9_RHIAZ</name>
<comment type="caution">
    <text evidence="1">The sequence shown here is derived from an EMBL/GenBank/DDBJ whole genome shotgun (WGS) entry which is preliminary data.</text>
</comment>
<dbReference type="Proteomes" id="UP000252139">
    <property type="component" value="Unassembled WGS sequence"/>
</dbReference>
<evidence type="ECO:0000313" key="2">
    <source>
        <dbReference type="Proteomes" id="UP000252139"/>
    </source>
</evidence>
<protein>
    <submittedName>
        <fullName evidence="1">Uncharacterized protein</fullName>
    </submittedName>
</protein>
<dbReference type="AlphaFoldDB" id="A0A367IJX9"/>
<feature type="non-terminal residue" evidence="1">
    <location>
        <position position="107"/>
    </location>
</feature>
<feature type="non-terminal residue" evidence="1">
    <location>
        <position position="1"/>
    </location>
</feature>
<evidence type="ECO:0000313" key="1">
    <source>
        <dbReference type="EMBL" id="RCH77936.1"/>
    </source>
</evidence>
<dbReference type="EMBL" id="PJQL01005533">
    <property type="protein sequence ID" value="RCH77936.1"/>
    <property type="molecule type" value="Genomic_DNA"/>
</dbReference>